<feature type="transmembrane region" description="Helical" evidence="2">
    <location>
        <begin position="12"/>
        <end position="30"/>
    </location>
</feature>
<keyword evidence="2" id="KW-0812">Transmembrane</keyword>
<sequence length="143" mass="15895">MRILGVINIQSSLFISSLSAIGLGVLLSVVQVKTPENFQEIEFHPLEEKHKSSPASKGKRESNSTQQEQKQKETQTFRILGSKGPHLLDGLGKDLERIADMGPGFIGSPFSSRNHLSWNQPDFLFGDWNAGARFFGGKQIRWG</sequence>
<keyword evidence="2" id="KW-0472">Membrane</keyword>
<dbReference type="EMBL" id="AOHC02000021">
    <property type="protein sequence ID" value="EMY78634.1"/>
    <property type="molecule type" value="Genomic_DNA"/>
</dbReference>
<feature type="compositionally biased region" description="Basic and acidic residues" evidence="1">
    <location>
        <begin position="41"/>
        <end position="51"/>
    </location>
</feature>
<comment type="caution">
    <text evidence="3">The sequence shown here is derived from an EMBL/GenBank/DDBJ whole genome shotgun (WGS) entry which is preliminary data.</text>
</comment>
<evidence type="ECO:0000256" key="2">
    <source>
        <dbReference type="SAM" id="Phobius"/>
    </source>
</evidence>
<gene>
    <name evidence="3" type="ORF">LEP1GSC060_3928</name>
</gene>
<name>N1WNB4_9LEPT</name>
<proteinExistence type="predicted"/>
<evidence type="ECO:0000313" key="3">
    <source>
        <dbReference type="EMBL" id="EMY78634.1"/>
    </source>
</evidence>
<keyword evidence="2" id="KW-1133">Transmembrane helix</keyword>
<feature type="region of interest" description="Disordered" evidence="1">
    <location>
        <begin position="41"/>
        <end position="76"/>
    </location>
</feature>
<evidence type="ECO:0000256" key="1">
    <source>
        <dbReference type="SAM" id="MobiDB-lite"/>
    </source>
</evidence>
<keyword evidence="4" id="KW-1185">Reference proteome</keyword>
<dbReference type="AlphaFoldDB" id="N1WNB4"/>
<organism evidence="3 4">
    <name type="scientific">Leptospira weilii serovar Ranarum str. ICFT</name>
    <dbReference type="NCBI Taxonomy" id="1218598"/>
    <lineage>
        <taxon>Bacteria</taxon>
        <taxon>Pseudomonadati</taxon>
        <taxon>Spirochaetota</taxon>
        <taxon>Spirochaetia</taxon>
        <taxon>Leptospirales</taxon>
        <taxon>Leptospiraceae</taxon>
        <taxon>Leptospira</taxon>
    </lineage>
</organism>
<reference evidence="3" key="1">
    <citation type="submission" date="2013-03" db="EMBL/GenBank/DDBJ databases">
        <authorList>
            <person name="Harkins D.M."/>
            <person name="Durkin A.S."/>
            <person name="Brinkac L.M."/>
            <person name="Haft D.H."/>
            <person name="Selengut J.D."/>
            <person name="Sanka R."/>
            <person name="DePew J."/>
            <person name="Purushe J."/>
            <person name="Hartskeerl R.A."/>
            <person name="Ahmed A."/>
            <person name="van der Linden H."/>
            <person name="Goris M.G.A."/>
            <person name="Vinetz J.M."/>
            <person name="Sutton G.G."/>
            <person name="Nierman W.C."/>
            <person name="Fouts D.E."/>
        </authorList>
    </citation>
    <scope>NUCLEOTIDE SEQUENCE [LARGE SCALE GENOMIC DNA]</scope>
    <source>
        <strain evidence="3">ICFT</strain>
    </source>
</reference>
<protein>
    <submittedName>
        <fullName evidence="3">Uncharacterized protein</fullName>
    </submittedName>
</protein>
<dbReference type="Proteomes" id="UP000012313">
    <property type="component" value="Unassembled WGS sequence"/>
</dbReference>
<evidence type="ECO:0000313" key="4">
    <source>
        <dbReference type="Proteomes" id="UP000012313"/>
    </source>
</evidence>
<dbReference type="STRING" id="1218598.LEP1GSC060_3928"/>
<accession>N1WNB4</accession>